<dbReference type="AlphaFoldDB" id="A0A7J0FVQ2"/>
<dbReference type="Proteomes" id="UP000585474">
    <property type="component" value="Unassembled WGS sequence"/>
</dbReference>
<feature type="compositionally biased region" description="Basic residues" evidence="1">
    <location>
        <begin position="22"/>
        <end position="37"/>
    </location>
</feature>
<reference evidence="2 3" key="1">
    <citation type="submission" date="2019-07" db="EMBL/GenBank/DDBJ databases">
        <title>De Novo Assembly of kiwifruit Actinidia rufa.</title>
        <authorList>
            <person name="Sugita-Konishi S."/>
            <person name="Sato K."/>
            <person name="Mori E."/>
            <person name="Abe Y."/>
            <person name="Kisaki G."/>
            <person name="Hamano K."/>
            <person name="Suezawa K."/>
            <person name="Otani M."/>
            <person name="Fukuda T."/>
            <person name="Manabe T."/>
            <person name="Gomi K."/>
            <person name="Tabuchi M."/>
            <person name="Akimitsu K."/>
            <person name="Kataoka I."/>
        </authorList>
    </citation>
    <scope>NUCLEOTIDE SEQUENCE [LARGE SCALE GENOMIC DNA]</scope>
    <source>
        <strain evidence="3">cv. Fuchu</strain>
    </source>
</reference>
<comment type="caution">
    <text evidence="2">The sequence shown here is derived from an EMBL/GenBank/DDBJ whole genome shotgun (WGS) entry which is preliminary data.</text>
</comment>
<evidence type="ECO:0000313" key="2">
    <source>
        <dbReference type="EMBL" id="GFZ02783.1"/>
    </source>
</evidence>
<dbReference type="Pfam" id="PF14223">
    <property type="entry name" value="Retrotran_gag_2"/>
    <property type="match status" value="1"/>
</dbReference>
<accession>A0A7J0FVQ2</accession>
<organism evidence="2 3">
    <name type="scientific">Actinidia rufa</name>
    <dbReference type="NCBI Taxonomy" id="165716"/>
    <lineage>
        <taxon>Eukaryota</taxon>
        <taxon>Viridiplantae</taxon>
        <taxon>Streptophyta</taxon>
        <taxon>Embryophyta</taxon>
        <taxon>Tracheophyta</taxon>
        <taxon>Spermatophyta</taxon>
        <taxon>Magnoliopsida</taxon>
        <taxon>eudicotyledons</taxon>
        <taxon>Gunneridae</taxon>
        <taxon>Pentapetalae</taxon>
        <taxon>asterids</taxon>
        <taxon>Ericales</taxon>
        <taxon>Actinidiaceae</taxon>
        <taxon>Actinidia</taxon>
    </lineage>
</organism>
<evidence type="ECO:0000256" key="1">
    <source>
        <dbReference type="SAM" id="MobiDB-lite"/>
    </source>
</evidence>
<gene>
    <name evidence="2" type="ORF">Acr_15g0013910</name>
</gene>
<evidence type="ECO:0000313" key="3">
    <source>
        <dbReference type="Proteomes" id="UP000585474"/>
    </source>
</evidence>
<name>A0A7J0FVQ2_9ERIC</name>
<proteinExistence type="predicted"/>
<keyword evidence="3" id="KW-1185">Reference proteome</keyword>
<protein>
    <submittedName>
        <fullName evidence="2">Uncharacterized protein</fullName>
    </submittedName>
</protein>
<feature type="region of interest" description="Disordered" evidence="1">
    <location>
        <begin position="1"/>
        <end position="38"/>
    </location>
</feature>
<dbReference type="OrthoDB" id="6761949at2759"/>
<dbReference type="EMBL" id="BJWL01000015">
    <property type="protein sequence ID" value="GFZ02783.1"/>
    <property type="molecule type" value="Genomic_DNA"/>
</dbReference>
<sequence>MHVPRAEGSCPRAARSEEGQHTRRTRARATRAGRKVTRQGVALHAPARHQPCATMEDILFFKNLHDSLENKGVKPVAKTDEEWRKMNRKTIGLIRQCIGHEAKTSRNKALLMRRLVNLKLQRETIVAKHTSEFQSLVNQLTSVDLQFDDEMQTLLFLSSLPESWETFGEARRREMGSTDQSESQALVSEGSRGKRAEVKEEVIKEVLEKDGGGHKREVALLGAFIATKRGISRGIVQSIKHRISLQIQQRHMRWTFGWRTTQLAELLAEGQSGSAWQTGDSKGCSLTLVEEFSEVSKKNKEMLWEKKTGGYTDWRGVPDRRSYCPNGSSGIREEWKGKQPIAQKYAKQGFGGS</sequence>